<feature type="region of interest" description="Disordered" evidence="13">
    <location>
        <begin position="215"/>
        <end position="241"/>
    </location>
</feature>
<dbReference type="OrthoDB" id="5815793at2759"/>
<name>A0A8K0K9C3_LADFU</name>
<dbReference type="InterPro" id="IPR036236">
    <property type="entry name" value="Znf_C2H2_sf"/>
</dbReference>
<feature type="region of interest" description="Disordered" evidence="13">
    <location>
        <begin position="107"/>
        <end position="138"/>
    </location>
</feature>
<comment type="caution">
    <text evidence="15">The sequence shown here is derived from an EMBL/GenBank/DDBJ whole genome shotgun (WGS) entry which is preliminary data.</text>
</comment>
<dbReference type="SMART" id="SM00355">
    <property type="entry name" value="ZnF_C2H2"/>
    <property type="match status" value="4"/>
</dbReference>
<evidence type="ECO:0000313" key="16">
    <source>
        <dbReference type="Proteomes" id="UP000792457"/>
    </source>
</evidence>
<feature type="region of interest" description="Disordered" evidence="13">
    <location>
        <begin position="1"/>
        <end position="24"/>
    </location>
</feature>
<evidence type="ECO:0000256" key="3">
    <source>
        <dbReference type="ARBA" id="ARBA00022491"/>
    </source>
</evidence>
<feature type="domain" description="C2H2-type" evidence="14">
    <location>
        <begin position="332"/>
        <end position="361"/>
    </location>
</feature>
<protein>
    <recommendedName>
        <fullName evidence="14">C2H2-type domain-containing protein</fullName>
    </recommendedName>
</protein>
<evidence type="ECO:0000259" key="14">
    <source>
        <dbReference type="PROSITE" id="PS50157"/>
    </source>
</evidence>
<keyword evidence="9" id="KW-0238">DNA-binding</keyword>
<keyword evidence="8" id="KW-0805">Transcription regulation</keyword>
<evidence type="ECO:0000256" key="10">
    <source>
        <dbReference type="ARBA" id="ARBA00023163"/>
    </source>
</evidence>
<evidence type="ECO:0000256" key="11">
    <source>
        <dbReference type="ARBA" id="ARBA00023242"/>
    </source>
</evidence>
<dbReference type="EMBL" id="KZ308518">
    <property type="protein sequence ID" value="KAG8230904.1"/>
    <property type="molecule type" value="Genomic_DNA"/>
</dbReference>
<feature type="compositionally biased region" description="Polar residues" evidence="13">
    <location>
        <begin position="1"/>
        <end position="11"/>
    </location>
</feature>
<dbReference type="InterPro" id="IPR041661">
    <property type="entry name" value="ZN622/Rei1/Reh1_Znf-C2H2"/>
</dbReference>
<comment type="similarity">
    <text evidence="1">Belongs to the teashirt C2H2-type zinc-finger protein family.</text>
</comment>
<keyword evidence="5" id="KW-0677">Repeat</keyword>
<keyword evidence="10" id="KW-0804">Transcription</keyword>
<dbReference type="AlphaFoldDB" id="A0A8K0K9C3"/>
<sequence>MATSVAPSDTTKALEKMSELSKLGSDPVREDAAAMSYLRQHQAGSVSSRQSAWQSHWLSKGAEQARDVLKCSFQSLSSLTVHMKEAKHCGVQGIPPVQPPVTVAISTTQTTQPNSSLAQSTSNMSFSSSSATASGTQQGKDLSLLIKETMPLPRKLVRGQDVWLGKGSEQTRQILKCMWCGQSFRSLVEMTSHMQQTQHFTNIVSQEQIISWKTPIDRSGGGSGTVANTNSTSSTTSSNCSSQSDHVTSLLTCKVCDEAFGSMKELSNHMVKNAHYKKHIMRSITEGGNAGQLENSAQRRRGGSGGVSAASVLAAREKRKKSLPSGHVTAVLTCKVCDEAFGSLKELSIHMVKKAHYKEHIMRSITEGGNAGQLGNSAQRRRGGSVGVSAASVLAAREKRKKSLPVRKLLELERAQNELKNGAEGKGANLAMLTNTAGGRMTCEKCGKRIETALFVEHIHQCVGGNVSALTQQRNLLKSALMSQGQDPAGFPGSRQDVSPLEPPSRPSSKLPTPEKTETKTEPTQTGSGGT</sequence>
<organism evidence="15 16">
    <name type="scientific">Ladona fulva</name>
    <name type="common">Scarce chaser dragonfly</name>
    <name type="synonym">Libellula fulva</name>
    <dbReference type="NCBI Taxonomy" id="123851"/>
    <lineage>
        <taxon>Eukaryota</taxon>
        <taxon>Metazoa</taxon>
        <taxon>Ecdysozoa</taxon>
        <taxon>Arthropoda</taxon>
        <taxon>Hexapoda</taxon>
        <taxon>Insecta</taxon>
        <taxon>Pterygota</taxon>
        <taxon>Palaeoptera</taxon>
        <taxon>Odonata</taxon>
        <taxon>Epiprocta</taxon>
        <taxon>Anisoptera</taxon>
        <taxon>Libelluloidea</taxon>
        <taxon>Libellulidae</taxon>
        <taxon>Ladona</taxon>
    </lineage>
</organism>
<evidence type="ECO:0000256" key="7">
    <source>
        <dbReference type="ARBA" id="ARBA00022833"/>
    </source>
</evidence>
<feature type="domain" description="C2H2-type" evidence="14">
    <location>
        <begin position="251"/>
        <end position="280"/>
    </location>
</feature>
<keyword evidence="3" id="KW-0678">Repressor</keyword>
<evidence type="ECO:0000256" key="6">
    <source>
        <dbReference type="ARBA" id="ARBA00022771"/>
    </source>
</evidence>
<feature type="compositionally biased region" description="Polar residues" evidence="13">
    <location>
        <begin position="107"/>
        <end position="117"/>
    </location>
</feature>
<keyword evidence="7" id="KW-0862">Zinc</keyword>
<dbReference type="Proteomes" id="UP000792457">
    <property type="component" value="Unassembled WGS sequence"/>
</dbReference>
<keyword evidence="4" id="KW-0479">Metal-binding</keyword>
<feature type="non-terminal residue" evidence="15">
    <location>
        <position position="1"/>
    </location>
</feature>
<evidence type="ECO:0000256" key="2">
    <source>
        <dbReference type="ARBA" id="ARBA00022473"/>
    </source>
</evidence>
<evidence type="ECO:0000256" key="13">
    <source>
        <dbReference type="SAM" id="MobiDB-lite"/>
    </source>
</evidence>
<dbReference type="Gene3D" id="3.30.160.60">
    <property type="entry name" value="Classic Zinc Finger"/>
    <property type="match status" value="1"/>
</dbReference>
<dbReference type="PROSITE" id="PS00028">
    <property type="entry name" value="ZINC_FINGER_C2H2_1"/>
    <property type="match status" value="3"/>
</dbReference>
<evidence type="ECO:0000313" key="15">
    <source>
        <dbReference type="EMBL" id="KAG8230904.1"/>
    </source>
</evidence>
<evidence type="ECO:0000256" key="8">
    <source>
        <dbReference type="ARBA" id="ARBA00023015"/>
    </source>
</evidence>
<evidence type="ECO:0000256" key="12">
    <source>
        <dbReference type="PROSITE-ProRule" id="PRU00042"/>
    </source>
</evidence>
<dbReference type="PROSITE" id="PS50157">
    <property type="entry name" value="ZINC_FINGER_C2H2_2"/>
    <property type="match status" value="2"/>
</dbReference>
<dbReference type="PANTHER" id="PTHR12487">
    <property type="entry name" value="TEASHIRT-RELATED"/>
    <property type="match status" value="1"/>
</dbReference>
<dbReference type="SUPFAM" id="SSF57667">
    <property type="entry name" value="beta-beta-alpha zinc fingers"/>
    <property type="match status" value="1"/>
</dbReference>
<gene>
    <name evidence="15" type="ORF">J437_LFUL002936</name>
</gene>
<keyword evidence="16" id="KW-1185">Reference proteome</keyword>
<feature type="compositionally biased region" description="Low complexity" evidence="13">
    <location>
        <begin position="225"/>
        <end position="241"/>
    </location>
</feature>
<keyword evidence="2" id="KW-0217">Developmental protein</keyword>
<accession>A0A8K0K9C3</accession>
<evidence type="ECO:0000256" key="9">
    <source>
        <dbReference type="ARBA" id="ARBA00023125"/>
    </source>
</evidence>
<dbReference type="Pfam" id="PF13912">
    <property type="entry name" value="zf-C2H2_6"/>
    <property type="match status" value="2"/>
</dbReference>
<dbReference type="GO" id="GO:0000981">
    <property type="term" value="F:DNA-binding transcription factor activity, RNA polymerase II-specific"/>
    <property type="evidence" value="ECO:0007669"/>
    <property type="project" value="TreeGrafter"/>
</dbReference>
<keyword evidence="11" id="KW-0539">Nucleus</keyword>
<dbReference type="InterPro" id="IPR027008">
    <property type="entry name" value="Teashirt_fam"/>
</dbReference>
<dbReference type="InterPro" id="IPR013087">
    <property type="entry name" value="Znf_C2H2_type"/>
</dbReference>
<dbReference type="PANTHER" id="PTHR12487:SF7">
    <property type="entry name" value="PROTEIN TEASHIRT-RELATED"/>
    <property type="match status" value="1"/>
</dbReference>
<reference evidence="15" key="2">
    <citation type="submission" date="2017-10" db="EMBL/GenBank/DDBJ databases">
        <title>Ladona fulva Genome sequencing and assembly.</title>
        <authorList>
            <person name="Murali S."/>
            <person name="Richards S."/>
            <person name="Bandaranaike D."/>
            <person name="Bellair M."/>
            <person name="Blankenburg K."/>
            <person name="Chao H."/>
            <person name="Dinh H."/>
            <person name="Doddapaneni H."/>
            <person name="Dugan-Rocha S."/>
            <person name="Elkadiri S."/>
            <person name="Gnanaolivu R."/>
            <person name="Hernandez B."/>
            <person name="Skinner E."/>
            <person name="Javaid M."/>
            <person name="Lee S."/>
            <person name="Li M."/>
            <person name="Ming W."/>
            <person name="Munidasa M."/>
            <person name="Muniz J."/>
            <person name="Nguyen L."/>
            <person name="Hughes D."/>
            <person name="Osuji N."/>
            <person name="Pu L.-L."/>
            <person name="Puazo M."/>
            <person name="Qu C."/>
            <person name="Quiroz J."/>
            <person name="Raj R."/>
            <person name="Weissenberger G."/>
            <person name="Xin Y."/>
            <person name="Zou X."/>
            <person name="Han Y."/>
            <person name="Worley K."/>
            <person name="Muzny D."/>
            <person name="Gibbs R."/>
        </authorList>
    </citation>
    <scope>NUCLEOTIDE SEQUENCE</scope>
    <source>
        <strain evidence="15">Sampled in the wild</strain>
    </source>
</reference>
<feature type="compositionally biased region" description="Low complexity" evidence="13">
    <location>
        <begin position="522"/>
        <end position="531"/>
    </location>
</feature>
<evidence type="ECO:0000256" key="5">
    <source>
        <dbReference type="ARBA" id="ARBA00022737"/>
    </source>
</evidence>
<evidence type="ECO:0000256" key="4">
    <source>
        <dbReference type="ARBA" id="ARBA00022723"/>
    </source>
</evidence>
<reference evidence="15" key="1">
    <citation type="submission" date="2013-04" db="EMBL/GenBank/DDBJ databases">
        <authorList>
            <person name="Qu J."/>
            <person name="Murali S.C."/>
            <person name="Bandaranaike D."/>
            <person name="Bellair M."/>
            <person name="Blankenburg K."/>
            <person name="Chao H."/>
            <person name="Dinh H."/>
            <person name="Doddapaneni H."/>
            <person name="Downs B."/>
            <person name="Dugan-Rocha S."/>
            <person name="Elkadiri S."/>
            <person name="Gnanaolivu R.D."/>
            <person name="Hernandez B."/>
            <person name="Javaid M."/>
            <person name="Jayaseelan J.C."/>
            <person name="Lee S."/>
            <person name="Li M."/>
            <person name="Ming W."/>
            <person name="Munidasa M."/>
            <person name="Muniz J."/>
            <person name="Nguyen L."/>
            <person name="Ongeri F."/>
            <person name="Osuji N."/>
            <person name="Pu L.-L."/>
            <person name="Puazo M."/>
            <person name="Qu C."/>
            <person name="Quiroz J."/>
            <person name="Raj R."/>
            <person name="Weissenberger G."/>
            <person name="Xin Y."/>
            <person name="Zou X."/>
            <person name="Han Y."/>
            <person name="Richards S."/>
            <person name="Worley K."/>
            <person name="Muzny D."/>
            <person name="Gibbs R."/>
        </authorList>
    </citation>
    <scope>NUCLEOTIDE SEQUENCE</scope>
    <source>
        <strain evidence="15">Sampled in the wild</strain>
    </source>
</reference>
<feature type="compositionally biased region" description="Low complexity" evidence="13">
    <location>
        <begin position="118"/>
        <end position="138"/>
    </location>
</feature>
<dbReference type="GO" id="GO:0008270">
    <property type="term" value="F:zinc ion binding"/>
    <property type="evidence" value="ECO:0007669"/>
    <property type="project" value="UniProtKB-KW"/>
</dbReference>
<dbReference type="GO" id="GO:0003677">
    <property type="term" value="F:DNA binding"/>
    <property type="evidence" value="ECO:0007669"/>
    <property type="project" value="UniProtKB-KW"/>
</dbReference>
<feature type="region of interest" description="Disordered" evidence="13">
    <location>
        <begin position="483"/>
        <end position="531"/>
    </location>
</feature>
<proteinExistence type="inferred from homology"/>
<dbReference type="GO" id="GO:0005634">
    <property type="term" value="C:nucleus"/>
    <property type="evidence" value="ECO:0007669"/>
    <property type="project" value="TreeGrafter"/>
</dbReference>
<dbReference type="Pfam" id="PF12756">
    <property type="entry name" value="zf-C2H2_2"/>
    <property type="match status" value="1"/>
</dbReference>
<keyword evidence="6 12" id="KW-0863">Zinc-finger</keyword>
<evidence type="ECO:0000256" key="1">
    <source>
        <dbReference type="ARBA" id="ARBA00007158"/>
    </source>
</evidence>
<feature type="region of interest" description="Disordered" evidence="13">
    <location>
        <begin position="287"/>
        <end position="310"/>
    </location>
</feature>